<protein>
    <submittedName>
        <fullName evidence="15">Zn-dependent protease</fullName>
    </submittedName>
</protein>
<feature type="transmembrane region" description="Helical" evidence="13">
    <location>
        <begin position="207"/>
        <end position="231"/>
    </location>
</feature>
<comment type="caution">
    <text evidence="15">The sequence shown here is derived from an EMBL/GenBank/DDBJ whole genome shotgun (WGS) entry which is preliminary data.</text>
</comment>
<name>A0A7Y9DX02_9PSEU</name>
<dbReference type="InterPro" id="IPR008915">
    <property type="entry name" value="Peptidase_M50"/>
</dbReference>
<keyword evidence="11" id="KW-0482">Metalloprotease</keyword>
<evidence type="ECO:0000256" key="1">
    <source>
        <dbReference type="ARBA" id="ARBA00001947"/>
    </source>
</evidence>
<evidence type="ECO:0000259" key="14">
    <source>
        <dbReference type="Pfam" id="PF02163"/>
    </source>
</evidence>
<dbReference type="GO" id="GO:0006508">
    <property type="term" value="P:proteolysis"/>
    <property type="evidence" value="ECO:0007669"/>
    <property type="project" value="UniProtKB-KW"/>
</dbReference>
<evidence type="ECO:0000256" key="2">
    <source>
        <dbReference type="ARBA" id="ARBA00004651"/>
    </source>
</evidence>
<keyword evidence="7" id="KW-0479">Metal-binding</keyword>
<evidence type="ECO:0000256" key="6">
    <source>
        <dbReference type="ARBA" id="ARBA00022692"/>
    </source>
</evidence>
<feature type="transmembrane region" description="Helical" evidence="13">
    <location>
        <begin position="40"/>
        <end position="61"/>
    </location>
</feature>
<evidence type="ECO:0000313" key="15">
    <source>
        <dbReference type="EMBL" id="NYD36990.1"/>
    </source>
</evidence>
<evidence type="ECO:0000256" key="11">
    <source>
        <dbReference type="ARBA" id="ARBA00023049"/>
    </source>
</evidence>
<dbReference type="Pfam" id="PF02163">
    <property type="entry name" value="Peptidase_M50"/>
    <property type="match status" value="1"/>
</dbReference>
<dbReference type="GO" id="GO:0046872">
    <property type="term" value="F:metal ion binding"/>
    <property type="evidence" value="ECO:0007669"/>
    <property type="project" value="UniProtKB-KW"/>
</dbReference>
<reference evidence="15 16" key="1">
    <citation type="submission" date="2020-07" db="EMBL/GenBank/DDBJ databases">
        <title>Sequencing the genomes of 1000 actinobacteria strains.</title>
        <authorList>
            <person name="Klenk H.-P."/>
        </authorList>
    </citation>
    <scope>NUCLEOTIDE SEQUENCE [LARGE SCALE GENOMIC DNA]</scope>
    <source>
        <strain evidence="15 16">DSM 45772</strain>
    </source>
</reference>
<dbReference type="RefSeq" id="WP_179794585.1">
    <property type="nucleotide sequence ID" value="NZ_BAABHP010000014.1"/>
</dbReference>
<keyword evidence="5 15" id="KW-0645">Protease</keyword>
<keyword evidence="16" id="KW-1185">Reference proteome</keyword>
<sequence>MASLRSGGSLTRTSPIFLGLLAATVAGCVLTLVSSEIAITAGVVMIILAGWCVSLCLHEFAHALTAHRCGDPWVKARGYLTLDITKYANPGLTFVLPVLFLLIGGIPLPGGAVYIARGTLRARWAMSLVSLAGPLVNLVLAVLLALVVPLVPVYLGAGLSFLALIQVLAFVLNILPIPGLDGWGVLDPYLSEHTRQRVAPFTPYAPLLLFVVLLLFSPAAQALFGFASFVYSGTGGDLALAEAGRSIFFFWQR</sequence>
<dbReference type="GO" id="GO:0008237">
    <property type="term" value="F:metallopeptidase activity"/>
    <property type="evidence" value="ECO:0007669"/>
    <property type="project" value="UniProtKB-KW"/>
</dbReference>
<dbReference type="CDD" id="cd06158">
    <property type="entry name" value="S2P-M50_like_1"/>
    <property type="match status" value="1"/>
</dbReference>
<dbReference type="PANTHER" id="PTHR35864:SF1">
    <property type="entry name" value="ZINC METALLOPROTEASE YWHC-RELATED"/>
    <property type="match status" value="1"/>
</dbReference>
<evidence type="ECO:0000256" key="7">
    <source>
        <dbReference type="ARBA" id="ARBA00022723"/>
    </source>
</evidence>
<dbReference type="EMBL" id="JACCBN010000001">
    <property type="protein sequence ID" value="NYD36990.1"/>
    <property type="molecule type" value="Genomic_DNA"/>
</dbReference>
<keyword evidence="8" id="KW-0378">Hydrolase</keyword>
<dbReference type="AlphaFoldDB" id="A0A7Y9DX02"/>
<keyword evidence="12 13" id="KW-0472">Membrane</keyword>
<evidence type="ECO:0000256" key="5">
    <source>
        <dbReference type="ARBA" id="ARBA00022670"/>
    </source>
</evidence>
<evidence type="ECO:0000256" key="8">
    <source>
        <dbReference type="ARBA" id="ARBA00022801"/>
    </source>
</evidence>
<comment type="cofactor">
    <cofactor evidence="1">
        <name>Zn(2+)</name>
        <dbReference type="ChEBI" id="CHEBI:29105"/>
    </cofactor>
</comment>
<evidence type="ECO:0000256" key="10">
    <source>
        <dbReference type="ARBA" id="ARBA00022989"/>
    </source>
</evidence>
<keyword evidence="4" id="KW-1003">Cell membrane</keyword>
<evidence type="ECO:0000256" key="9">
    <source>
        <dbReference type="ARBA" id="ARBA00022833"/>
    </source>
</evidence>
<evidence type="ECO:0000256" key="4">
    <source>
        <dbReference type="ARBA" id="ARBA00022475"/>
    </source>
</evidence>
<gene>
    <name evidence="15" type="ORF">BJ983_003092</name>
</gene>
<feature type="transmembrane region" description="Helical" evidence="13">
    <location>
        <begin position="128"/>
        <end position="155"/>
    </location>
</feature>
<keyword evidence="9" id="KW-0862">Zinc</keyword>
<comment type="subcellular location">
    <subcellularLocation>
        <location evidence="2">Cell membrane</location>
        <topology evidence="2">Multi-pass membrane protein</topology>
    </subcellularLocation>
</comment>
<evidence type="ECO:0000256" key="12">
    <source>
        <dbReference type="ARBA" id="ARBA00023136"/>
    </source>
</evidence>
<dbReference type="InterPro" id="IPR052348">
    <property type="entry name" value="Metallopeptidase_M50B"/>
</dbReference>
<feature type="transmembrane region" description="Helical" evidence="13">
    <location>
        <begin position="15"/>
        <end position="33"/>
    </location>
</feature>
<accession>A0A7Y9DX02</accession>
<evidence type="ECO:0000256" key="3">
    <source>
        <dbReference type="ARBA" id="ARBA00007931"/>
    </source>
</evidence>
<evidence type="ECO:0000256" key="13">
    <source>
        <dbReference type="SAM" id="Phobius"/>
    </source>
</evidence>
<evidence type="ECO:0000313" key="16">
    <source>
        <dbReference type="Proteomes" id="UP000535890"/>
    </source>
</evidence>
<feature type="transmembrane region" description="Helical" evidence="13">
    <location>
        <begin position="161"/>
        <end position="186"/>
    </location>
</feature>
<comment type="similarity">
    <text evidence="3">Belongs to the peptidase M50B family.</text>
</comment>
<feature type="transmembrane region" description="Helical" evidence="13">
    <location>
        <begin position="94"/>
        <end position="116"/>
    </location>
</feature>
<keyword evidence="6 13" id="KW-0812">Transmembrane</keyword>
<feature type="domain" description="Peptidase M50" evidence="14">
    <location>
        <begin position="50"/>
        <end position="148"/>
    </location>
</feature>
<dbReference type="PROSITE" id="PS51257">
    <property type="entry name" value="PROKAR_LIPOPROTEIN"/>
    <property type="match status" value="1"/>
</dbReference>
<organism evidence="15 16">
    <name type="scientific">Actinomycetospora corticicola</name>
    <dbReference type="NCBI Taxonomy" id="663602"/>
    <lineage>
        <taxon>Bacteria</taxon>
        <taxon>Bacillati</taxon>
        <taxon>Actinomycetota</taxon>
        <taxon>Actinomycetes</taxon>
        <taxon>Pseudonocardiales</taxon>
        <taxon>Pseudonocardiaceae</taxon>
        <taxon>Actinomycetospora</taxon>
    </lineage>
</organism>
<dbReference type="InterPro" id="IPR044537">
    <property type="entry name" value="Rip2-like"/>
</dbReference>
<dbReference type="Proteomes" id="UP000535890">
    <property type="component" value="Unassembled WGS sequence"/>
</dbReference>
<dbReference type="GO" id="GO:0005886">
    <property type="term" value="C:plasma membrane"/>
    <property type="evidence" value="ECO:0007669"/>
    <property type="project" value="UniProtKB-SubCell"/>
</dbReference>
<proteinExistence type="inferred from homology"/>
<dbReference type="PANTHER" id="PTHR35864">
    <property type="entry name" value="ZINC METALLOPROTEASE MJ0611-RELATED"/>
    <property type="match status" value="1"/>
</dbReference>
<keyword evidence="10 13" id="KW-1133">Transmembrane helix</keyword>